<dbReference type="RefSeq" id="WP_033905026.1">
    <property type="nucleotide sequence ID" value="NZ_JBFBPD010000001.1"/>
</dbReference>
<organism evidence="2">
    <name type="scientific">Salmonella enterica I</name>
    <dbReference type="NCBI Taxonomy" id="59201"/>
    <lineage>
        <taxon>Bacteria</taxon>
        <taxon>Pseudomonadati</taxon>
        <taxon>Pseudomonadota</taxon>
        <taxon>Gammaproteobacteria</taxon>
        <taxon>Enterobacterales</taxon>
        <taxon>Enterobacteriaceae</taxon>
        <taxon>Salmonella</taxon>
    </lineage>
</organism>
<dbReference type="EMBL" id="AAIVEO010000002">
    <property type="protein sequence ID" value="ECI4485541.1"/>
    <property type="molecule type" value="Genomic_DNA"/>
</dbReference>
<protein>
    <submittedName>
        <fullName evidence="2">Uncharacterized protein</fullName>
    </submittedName>
</protein>
<comment type="caution">
    <text evidence="2">The sequence shown here is derived from an EMBL/GenBank/DDBJ whole genome shotgun (WGS) entry which is preliminary data.</text>
</comment>
<evidence type="ECO:0000313" key="2">
    <source>
        <dbReference type="EMBL" id="ECI4485541.1"/>
    </source>
</evidence>
<name>A0A3Z1MH33_SALET</name>
<feature type="coiled-coil region" evidence="1">
    <location>
        <begin position="37"/>
        <end position="71"/>
    </location>
</feature>
<dbReference type="AlphaFoldDB" id="A0A3Z1MH33"/>
<proteinExistence type="predicted"/>
<accession>A0A3Z1MH33</accession>
<sequence>MDIGLLITSLKSGLGALSAVQSNEVLRERIAFIGEQIDVLQKAHAAAEQKLAEAEAKNIELTKQIEAYRAKEQFVEHMGAAFRKNPSGGYVNAVYCPNCHKQVGSGFDDFPYHCGSCGWTSRFEARETERIMKSLPG</sequence>
<evidence type="ECO:0000256" key="1">
    <source>
        <dbReference type="SAM" id="Coils"/>
    </source>
</evidence>
<keyword evidence="1" id="KW-0175">Coiled coil</keyword>
<reference evidence="2" key="1">
    <citation type="submission" date="2018-06" db="EMBL/GenBank/DDBJ databases">
        <authorList>
            <person name="Ashton P.M."/>
            <person name="Dallman T."/>
            <person name="Nair S."/>
            <person name="De Pinna E."/>
            <person name="Peters T."/>
            <person name="Grant K."/>
        </authorList>
    </citation>
    <scope>NUCLEOTIDE SEQUENCE</scope>
    <source>
        <strain evidence="2">424645</strain>
    </source>
</reference>
<gene>
    <name evidence="2" type="ORF">DOW74_03320</name>
</gene>